<evidence type="ECO:0000313" key="2">
    <source>
        <dbReference type="EMBL" id="QJR11570.1"/>
    </source>
</evidence>
<keyword evidence="3" id="KW-1185">Reference proteome</keyword>
<accession>A0A6M4GWB3</accession>
<dbReference type="KEGG" id="uru:DSM104443_02648"/>
<proteinExistence type="predicted"/>
<gene>
    <name evidence="2" type="ORF">DSM104443_02648</name>
</gene>
<evidence type="ECO:0000313" key="3">
    <source>
        <dbReference type="Proteomes" id="UP000501534"/>
    </source>
</evidence>
<evidence type="ECO:0008006" key="4">
    <source>
        <dbReference type="Google" id="ProtNLM"/>
    </source>
</evidence>
<protein>
    <recommendedName>
        <fullName evidence="4">DUF1501 domain-containing protein</fullName>
    </recommendedName>
</protein>
<dbReference type="PROSITE" id="PS51318">
    <property type="entry name" value="TAT"/>
    <property type="match status" value="1"/>
</dbReference>
<evidence type="ECO:0000256" key="1">
    <source>
        <dbReference type="SAM" id="SignalP"/>
    </source>
</evidence>
<reference evidence="2 3" key="1">
    <citation type="submission" date="2020-04" db="EMBL/GenBank/DDBJ databases">
        <title>Usitatibacter rugosus gen. nov., sp. nov. and Usitatibacter palustris sp. nov., novel members of Usitatibacteraceae fam. nov. within the order Nitrosomonadales isolated from soil.</title>
        <authorList>
            <person name="Huber K.J."/>
            <person name="Neumann-Schaal M."/>
            <person name="Geppert A."/>
            <person name="Luckner M."/>
            <person name="Wanner G."/>
            <person name="Overmann J."/>
        </authorList>
    </citation>
    <scope>NUCLEOTIDE SEQUENCE [LARGE SCALE GENOMIC DNA]</scope>
    <source>
        <strain evidence="2 3">0125_3</strain>
    </source>
</reference>
<organism evidence="2 3">
    <name type="scientific">Usitatibacter rugosus</name>
    <dbReference type="NCBI Taxonomy" id="2732067"/>
    <lineage>
        <taxon>Bacteria</taxon>
        <taxon>Pseudomonadati</taxon>
        <taxon>Pseudomonadota</taxon>
        <taxon>Betaproteobacteria</taxon>
        <taxon>Nitrosomonadales</taxon>
        <taxon>Usitatibacteraceae</taxon>
        <taxon>Usitatibacter</taxon>
    </lineage>
</organism>
<dbReference type="Pfam" id="PF07394">
    <property type="entry name" value="DUF1501"/>
    <property type="match status" value="1"/>
</dbReference>
<feature type="chain" id="PRO_5027044143" description="DUF1501 domain-containing protein" evidence="1">
    <location>
        <begin position="27"/>
        <end position="391"/>
    </location>
</feature>
<dbReference type="EMBL" id="CP053069">
    <property type="protein sequence ID" value="QJR11570.1"/>
    <property type="molecule type" value="Genomic_DNA"/>
</dbReference>
<dbReference type="AlphaFoldDB" id="A0A6M4GWB3"/>
<keyword evidence="1" id="KW-0732">Signal</keyword>
<feature type="signal peptide" evidence="1">
    <location>
        <begin position="1"/>
        <end position="26"/>
    </location>
</feature>
<sequence length="391" mass="43080">MATMKRRDFLQLLGSVPLAASMPSLAGTPGSNRLLVLVYLYGGNDGYNTWVPYETPLYYKLRPTIAVPRDAVLKVTDRNGFHPSLAPLVPLLERKELAVIQGIGLPEITQQHYRDSERAFTGSDPDEFLTEGWLTRALKRRTLDSNAYADAVALGLLDIREADPMGPLRGNKQRVVQVHYPEELLAKRRVADCVVEANDPGQASLKRASLVLPATPLKTAFPTDQFGNSVRAAVELAAADRSIPVIHVALNGPDGDKHHSVDCHWEQQKYHGDALKRLAEGLVALRAGLVEIGRWDETLVVTYDEFGRAPPENEDKGTHHGLATTHFAMGGRVAGGLYGEAPRVINVHEIGGPPPGIDTRRLWTTVMERWWGSDAQGVFTRRYAPLDLIRA</sequence>
<name>A0A6M4GWB3_9PROT</name>
<dbReference type="Proteomes" id="UP000501534">
    <property type="component" value="Chromosome"/>
</dbReference>
<dbReference type="InterPro" id="IPR010869">
    <property type="entry name" value="DUF1501"/>
</dbReference>
<dbReference type="InterPro" id="IPR006311">
    <property type="entry name" value="TAT_signal"/>
</dbReference>